<dbReference type="PANTHER" id="PTHR34406">
    <property type="entry name" value="PROTEIN YCEI"/>
    <property type="match status" value="1"/>
</dbReference>
<gene>
    <name evidence="2" type="ORF">FW778_13930</name>
</gene>
<feature type="domain" description="Lipid/polyisoprenoid-binding YceI-like" evidence="1">
    <location>
        <begin position="32"/>
        <end position="191"/>
    </location>
</feature>
<evidence type="ECO:0000313" key="3">
    <source>
        <dbReference type="Proteomes" id="UP000326903"/>
    </source>
</evidence>
<proteinExistence type="predicted"/>
<sequence>MTHLSISKDSMNMKRLLPFFFAFITSSIVAQKYTPTDEGSKVHFIIRNFGIKTGGQLTGLKGEILFFTTDVTACHFNVSVDASTVDTDNGSRDGHLKGSEYFDAEKFPEITITSTRIDKTNKTEEGFYYFTGNLSLHGITKPISFPFRVEKENDAYLFTGEFQINRLDFGVGSSSTVLSNTVNVSLSVLAKKS</sequence>
<name>A0A5J5IIS3_9BACT</name>
<dbReference type="InterPro" id="IPR007372">
    <property type="entry name" value="Lipid/polyisoprenoid-bd_YceI"/>
</dbReference>
<dbReference type="Proteomes" id="UP000326903">
    <property type="component" value="Unassembled WGS sequence"/>
</dbReference>
<dbReference type="InterPro" id="IPR036761">
    <property type="entry name" value="TTHA0802/YceI-like_sf"/>
</dbReference>
<dbReference type="Gene3D" id="2.40.128.110">
    <property type="entry name" value="Lipid/polyisoprenoid-binding, YceI-like"/>
    <property type="match status" value="1"/>
</dbReference>
<dbReference type="SMART" id="SM00867">
    <property type="entry name" value="YceI"/>
    <property type="match status" value="1"/>
</dbReference>
<reference evidence="2 3" key="1">
    <citation type="submission" date="2019-09" db="EMBL/GenBank/DDBJ databases">
        <title>Draft genome sequence of Ginsengibacter sp. BR5-29.</title>
        <authorList>
            <person name="Im W.-T."/>
        </authorList>
    </citation>
    <scope>NUCLEOTIDE SEQUENCE [LARGE SCALE GENOMIC DNA]</scope>
    <source>
        <strain evidence="2 3">BR5-29</strain>
    </source>
</reference>
<keyword evidence="3" id="KW-1185">Reference proteome</keyword>
<dbReference type="EMBL" id="VYQF01000003">
    <property type="protein sequence ID" value="KAA9038647.1"/>
    <property type="molecule type" value="Genomic_DNA"/>
</dbReference>
<evidence type="ECO:0000313" key="2">
    <source>
        <dbReference type="EMBL" id="KAA9038647.1"/>
    </source>
</evidence>
<evidence type="ECO:0000259" key="1">
    <source>
        <dbReference type="SMART" id="SM00867"/>
    </source>
</evidence>
<protein>
    <submittedName>
        <fullName evidence="2">YceI family protein</fullName>
    </submittedName>
</protein>
<dbReference type="SUPFAM" id="SSF101874">
    <property type="entry name" value="YceI-like"/>
    <property type="match status" value="1"/>
</dbReference>
<dbReference type="PANTHER" id="PTHR34406:SF1">
    <property type="entry name" value="PROTEIN YCEI"/>
    <property type="match status" value="1"/>
</dbReference>
<accession>A0A5J5IIS3</accession>
<dbReference type="AlphaFoldDB" id="A0A5J5IIS3"/>
<dbReference type="Pfam" id="PF04264">
    <property type="entry name" value="YceI"/>
    <property type="match status" value="1"/>
</dbReference>
<organism evidence="2 3">
    <name type="scientific">Ginsengibacter hankyongi</name>
    <dbReference type="NCBI Taxonomy" id="2607284"/>
    <lineage>
        <taxon>Bacteria</taxon>
        <taxon>Pseudomonadati</taxon>
        <taxon>Bacteroidota</taxon>
        <taxon>Chitinophagia</taxon>
        <taxon>Chitinophagales</taxon>
        <taxon>Chitinophagaceae</taxon>
        <taxon>Ginsengibacter</taxon>
    </lineage>
</organism>
<comment type="caution">
    <text evidence="2">The sequence shown here is derived from an EMBL/GenBank/DDBJ whole genome shotgun (WGS) entry which is preliminary data.</text>
</comment>